<evidence type="ECO:0000256" key="1">
    <source>
        <dbReference type="ARBA" id="ARBA00022723"/>
    </source>
</evidence>
<keyword evidence="3" id="KW-0862">Zinc</keyword>
<dbReference type="SMART" id="SM00589">
    <property type="entry name" value="PRY"/>
    <property type="match status" value="1"/>
</dbReference>
<dbReference type="SMART" id="SM00449">
    <property type="entry name" value="SPRY"/>
    <property type="match status" value="1"/>
</dbReference>
<proteinExistence type="predicted"/>
<dbReference type="SUPFAM" id="SSF49899">
    <property type="entry name" value="Concanavalin A-like lectins/glucanases"/>
    <property type="match status" value="1"/>
</dbReference>
<dbReference type="Gene3D" id="3.30.40.10">
    <property type="entry name" value="Zinc/RING finger domain, C3HC4 (zinc finger)"/>
    <property type="match status" value="1"/>
</dbReference>
<gene>
    <name evidence="5" type="ORF">QTO34_009857</name>
</gene>
<accession>A0AA40HF99</accession>
<dbReference type="InterPro" id="IPR022723">
    <property type="entry name" value="RDM_domain_RFPL"/>
</dbReference>
<dbReference type="Pfam" id="PF11002">
    <property type="entry name" value="RDM"/>
    <property type="match status" value="1"/>
</dbReference>
<dbReference type="PROSITE" id="PS50188">
    <property type="entry name" value="B302_SPRY"/>
    <property type="match status" value="1"/>
</dbReference>
<evidence type="ECO:0000256" key="3">
    <source>
        <dbReference type="ARBA" id="ARBA00022833"/>
    </source>
</evidence>
<dbReference type="InterPro" id="IPR003877">
    <property type="entry name" value="SPRY_dom"/>
</dbReference>
<dbReference type="Pfam" id="PF00622">
    <property type="entry name" value="SPRY"/>
    <property type="match status" value="1"/>
</dbReference>
<evidence type="ECO:0000259" key="4">
    <source>
        <dbReference type="PROSITE" id="PS50188"/>
    </source>
</evidence>
<dbReference type="PANTHER" id="PTHR24103">
    <property type="entry name" value="E3 UBIQUITIN-PROTEIN LIGASE TRIM"/>
    <property type="match status" value="1"/>
</dbReference>
<dbReference type="CDD" id="cd15821">
    <property type="entry name" value="SPRY_PRY_RFPL"/>
    <property type="match status" value="1"/>
</dbReference>
<dbReference type="GO" id="GO:0008270">
    <property type="term" value="F:zinc ion binding"/>
    <property type="evidence" value="ECO:0007669"/>
    <property type="project" value="UniProtKB-KW"/>
</dbReference>
<feature type="domain" description="B30.2/SPRY" evidence="4">
    <location>
        <begin position="78"/>
        <end position="271"/>
    </location>
</feature>
<reference evidence="5" key="1">
    <citation type="submission" date="2023-06" db="EMBL/GenBank/DDBJ databases">
        <title>Reference genome for the Northern bat (Eptesicus nilssonii), a most northern bat species.</title>
        <authorList>
            <person name="Laine V.N."/>
            <person name="Pulliainen A.T."/>
            <person name="Lilley T.M."/>
        </authorList>
    </citation>
    <scope>NUCLEOTIDE SEQUENCE</scope>
    <source>
        <strain evidence="5">BLF_Eptnil</strain>
        <tissue evidence="5">Kidney</tissue>
    </source>
</reference>
<dbReference type="InterPro" id="IPR043136">
    <property type="entry name" value="B30.2/SPRY_sf"/>
</dbReference>
<dbReference type="PRINTS" id="PR01407">
    <property type="entry name" value="BUTYPHLNCDUF"/>
</dbReference>
<dbReference type="FunFam" id="2.60.120.920:FF:000040">
    <property type="entry name" value="Ret finger protein-like 4A"/>
    <property type="match status" value="1"/>
</dbReference>
<dbReference type="SUPFAM" id="SSF57850">
    <property type="entry name" value="RING/U-box"/>
    <property type="match status" value="1"/>
</dbReference>
<evidence type="ECO:0000313" key="5">
    <source>
        <dbReference type="EMBL" id="KAK1329675.1"/>
    </source>
</evidence>
<dbReference type="Gene3D" id="2.60.120.920">
    <property type="match status" value="1"/>
</dbReference>
<dbReference type="InterPro" id="IPR013083">
    <property type="entry name" value="Znf_RING/FYVE/PHD"/>
</dbReference>
<dbReference type="InterPro" id="IPR037960">
    <property type="entry name" value="SPRY/PRY_RFPL"/>
</dbReference>
<evidence type="ECO:0000313" key="6">
    <source>
        <dbReference type="Proteomes" id="UP001177744"/>
    </source>
</evidence>
<name>A0AA40HF99_CNENI</name>
<keyword evidence="6" id="KW-1185">Reference proteome</keyword>
<dbReference type="InterPro" id="IPR003879">
    <property type="entry name" value="Butyrophylin_SPRY"/>
</dbReference>
<dbReference type="EMBL" id="JAULJE010000021">
    <property type="protein sequence ID" value="KAK1329675.1"/>
    <property type="molecule type" value="Genomic_DNA"/>
</dbReference>
<dbReference type="InterPro" id="IPR013320">
    <property type="entry name" value="ConA-like_dom_sf"/>
</dbReference>
<dbReference type="Pfam" id="PF13765">
    <property type="entry name" value="PRY"/>
    <property type="match status" value="1"/>
</dbReference>
<dbReference type="Proteomes" id="UP001177744">
    <property type="component" value="Unassembled WGS sequence"/>
</dbReference>
<keyword evidence="1" id="KW-0479">Metal-binding</keyword>
<dbReference type="AlphaFoldDB" id="A0AA40HF99"/>
<sequence length="271" mass="30124">MAQQFKEAARCRVCLKYLEDPVKLKCNFDCCRGCLAALPKAPDGEGVLCFNCSQVSRKKHIKPNRLLGRLAAKVKEMEPQLTSILTMDPRIRKFRVDMTLDLDTAHNYLVISEDLRRVRIGGDPQERPAHPGRFNDSPCVLGAPRFTAGRHYWEVDVGSSREWSVGLCRESAPRQGEVVLSADLGFWTVSCSDGDKFVAGTQPPLGLLVQPRLRRLGLFLDVEMETFSFYHVADGSHVFTFPAVPAAEPLRPFFGPAGSSEDGESWLAVCP</sequence>
<organism evidence="5 6">
    <name type="scientific">Cnephaeus nilssonii</name>
    <name type="common">Northern bat</name>
    <name type="synonym">Eptesicus nilssonii</name>
    <dbReference type="NCBI Taxonomy" id="3371016"/>
    <lineage>
        <taxon>Eukaryota</taxon>
        <taxon>Metazoa</taxon>
        <taxon>Chordata</taxon>
        <taxon>Craniata</taxon>
        <taxon>Vertebrata</taxon>
        <taxon>Euteleostomi</taxon>
        <taxon>Mammalia</taxon>
        <taxon>Eutheria</taxon>
        <taxon>Laurasiatheria</taxon>
        <taxon>Chiroptera</taxon>
        <taxon>Yangochiroptera</taxon>
        <taxon>Vespertilionidae</taxon>
        <taxon>Cnephaeus</taxon>
    </lineage>
</organism>
<evidence type="ECO:0000256" key="2">
    <source>
        <dbReference type="ARBA" id="ARBA00022771"/>
    </source>
</evidence>
<keyword evidence="2" id="KW-0863">Zinc-finger</keyword>
<comment type="caution">
    <text evidence="5">The sequence shown here is derived from an EMBL/GenBank/DDBJ whole genome shotgun (WGS) entry which is preliminary data.</text>
</comment>
<dbReference type="InterPro" id="IPR006574">
    <property type="entry name" value="PRY"/>
</dbReference>
<dbReference type="GO" id="GO:0005737">
    <property type="term" value="C:cytoplasm"/>
    <property type="evidence" value="ECO:0007669"/>
    <property type="project" value="UniProtKB-ARBA"/>
</dbReference>
<protein>
    <recommendedName>
        <fullName evidence="4">B30.2/SPRY domain-containing protein</fullName>
    </recommendedName>
</protein>
<dbReference type="InterPro" id="IPR050143">
    <property type="entry name" value="TRIM/RBCC"/>
</dbReference>
<dbReference type="Pfam" id="PF15227">
    <property type="entry name" value="zf-C3HC4_4"/>
    <property type="match status" value="1"/>
</dbReference>
<dbReference type="InterPro" id="IPR001870">
    <property type="entry name" value="B30.2/SPRY"/>
</dbReference>